<dbReference type="Gene3D" id="1.20.1740.10">
    <property type="entry name" value="Amino acid/polyamine transporter I"/>
    <property type="match status" value="1"/>
</dbReference>
<sequence>MQMPEKGQLSLSQFTFTIYKTQVGIAVLSIAREVGQYAGRDSWISILIGWLITMVFSLLIIHIMKKHPDKTLFDILPIYFGKWLGGAFTLVWAAYGLYASFSTFYATLFLIQVWILPNTPTFSLYVLFLIPVYMLCRHGIIAIGHYSDFVYLFCSWMPMLLLFSVHDAHWLNLLPIAAEGWLPIITAVQSTITPFLGFEMAFILYPYLQDKKQATKGVLIANTLSMMVYLLVIILANIIFSDKEIQTWIWPTLALLKPIQFAFLERLEILFLSFYTIIQLMTVIPYLYLALRGLTQLTRKSAYHPLLLFIVAAIAVSSLFVDMTNERIERFLDWLSHAGLVMAFGFVAFLWTVSQLRHLIQRRRAM</sequence>
<keyword evidence="3" id="KW-0813">Transport</keyword>
<proteinExistence type="inferred from homology"/>
<keyword evidence="4" id="KW-0309">Germination</keyword>
<evidence type="ECO:0000256" key="7">
    <source>
        <dbReference type="ARBA" id="ARBA00023136"/>
    </source>
</evidence>
<feature type="transmembrane region" description="Helical" evidence="8">
    <location>
        <begin position="181"/>
        <end position="205"/>
    </location>
</feature>
<feature type="transmembrane region" description="Helical" evidence="8">
    <location>
        <begin position="334"/>
        <end position="354"/>
    </location>
</feature>
<dbReference type="PANTHER" id="PTHR34975">
    <property type="entry name" value="SPORE GERMINATION PROTEIN A2"/>
    <property type="match status" value="1"/>
</dbReference>
<feature type="transmembrane region" description="Helical" evidence="8">
    <location>
        <begin position="217"/>
        <end position="240"/>
    </location>
</feature>
<reference evidence="9" key="1">
    <citation type="submission" date="2017-05" db="EMBL/GenBank/DDBJ databases">
        <authorList>
            <person name="Varghese N."/>
            <person name="Submissions S."/>
        </authorList>
    </citation>
    <scope>NUCLEOTIDE SEQUENCE</scope>
    <source>
        <strain evidence="9">DSM 45262</strain>
    </source>
</reference>
<dbReference type="RefSeq" id="WP_102992329.1">
    <property type="nucleotide sequence ID" value="NZ_FXTU01000003.1"/>
</dbReference>
<feature type="transmembrane region" description="Helical" evidence="8">
    <location>
        <begin position="269"/>
        <end position="291"/>
    </location>
</feature>
<feature type="transmembrane region" description="Helical" evidence="8">
    <location>
        <begin position="122"/>
        <end position="142"/>
    </location>
</feature>
<feature type="transmembrane region" description="Helical" evidence="8">
    <location>
        <begin position="303"/>
        <end position="322"/>
    </location>
</feature>
<feature type="transmembrane region" description="Helical" evidence="8">
    <location>
        <begin position="43"/>
        <end position="63"/>
    </location>
</feature>
<comment type="similarity">
    <text evidence="2">Belongs to the amino acid-polyamine-organocation (APC) superfamily. Spore germination protein (SGP) (TC 2.A.3.9) family.</text>
</comment>
<comment type="subcellular location">
    <subcellularLocation>
        <location evidence="1">Membrane</location>
        <topology evidence="1">Multi-pass membrane protein</topology>
    </subcellularLocation>
</comment>
<organism evidence="9 10">
    <name type="scientific">Laceyella tengchongensis</name>
    <dbReference type="NCBI Taxonomy" id="574699"/>
    <lineage>
        <taxon>Bacteria</taxon>
        <taxon>Bacillati</taxon>
        <taxon>Bacillota</taxon>
        <taxon>Bacilli</taxon>
        <taxon>Bacillales</taxon>
        <taxon>Thermoactinomycetaceae</taxon>
        <taxon>Laceyella</taxon>
    </lineage>
</organism>
<feature type="transmembrane region" description="Helical" evidence="8">
    <location>
        <begin position="149"/>
        <end position="169"/>
    </location>
</feature>
<dbReference type="Pfam" id="PF03845">
    <property type="entry name" value="Spore_permease"/>
    <property type="match status" value="1"/>
</dbReference>
<dbReference type="GO" id="GO:0016020">
    <property type="term" value="C:membrane"/>
    <property type="evidence" value="ECO:0007669"/>
    <property type="project" value="UniProtKB-SubCell"/>
</dbReference>
<dbReference type="Proteomes" id="UP001157946">
    <property type="component" value="Unassembled WGS sequence"/>
</dbReference>
<comment type="caution">
    <text evidence="9">The sequence shown here is derived from an EMBL/GenBank/DDBJ whole genome shotgun (WGS) entry which is preliminary data.</text>
</comment>
<evidence type="ECO:0000256" key="4">
    <source>
        <dbReference type="ARBA" id="ARBA00022544"/>
    </source>
</evidence>
<evidence type="ECO:0000256" key="1">
    <source>
        <dbReference type="ARBA" id="ARBA00004141"/>
    </source>
</evidence>
<dbReference type="GO" id="GO:0009847">
    <property type="term" value="P:spore germination"/>
    <property type="evidence" value="ECO:0007669"/>
    <property type="project" value="InterPro"/>
</dbReference>
<evidence type="ECO:0000256" key="8">
    <source>
        <dbReference type="SAM" id="Phobius"/>
    </source>
</evidence>
<keyword evidence="6 8" id="KW-1133">Transmembrane helix</keyword>
<dbReference type="AlphaFoldDB" id="A0AA46AFI6"/>
<dbReference type="InterPro" id="IPR004761">
    <property type="entry name" value="Spore_GerAB"/>
</dbReference>
<keyword evidence="10" id="KW-1185">Reference proteome</keyword>
<dbReference type="EMBL" id="FXTU01000003">
    <property type="protein sequence ID" value="SMP19930.1"/>
    <property type="molecule type" value="Genomic_DNA"/>
</dbReference>
<name>A0AA46AFI6_9BACL</name>
<feature type="transmembrane region" description="Helical" evidence="8">
    <location>
        <begin position="83"/>
        <end position="116"/>
    </location>
</feature>
<dbReference type="NCBIfam" id="TIGR00912">
    <property type="entry name" value="2A0309"/>
    <property type="match status" value="1"/>
</dbReference>
<evidence type="ECO:0000256" key="6">
    <source>
        <dbReference type="ARBA" id="ARBA00022989"/>
    </source>
</evidence>
<evidence type="ECO:0000256" key="2">
    <source>
        <dbReference type="ARBA" id="ARBA00007998"/>
    </source>
</evidence>
<evidence type="ECO:0000256" key="3">
    <source>
        <dbReference type="ARBA" id="ARBA00022448"/>
    </source>
</evidence>
<evidence type="ECO:0000256" key="5">
    <source>
        <dbReference type="ARBA" id="ARBA00022692"/>
    </source>
</evidence>
<evidence type="ECO:0000313" key="9">
    <source>
        <dbReference type="EMBL" id="SMP19930.1"/>
    </source>
</evidence>
<dbReference type="PANTHER" id="PTHR34975:SF2">
    <property type="entry name" value="SPORE GERMINATION PROTEIN A2"/>
    <property type="match status" value="1"/>
</dbReference>
<keyword evidence="5 8" id="KW-0812">Transmembrane</keyword>
<gene>
    <name evidence="9" type="ORF">SAMN06265361_103330</name>
</gene>
<evidence type="ECO:0000313" key="10">
    <source>
        <dbReference type="Proteomes" id="UP001157946"/>
    </source>
</evidence>
<accession>A0AA46AFI6</accession>
<protein>
    <submittedName>
        <fullName evidence="9">Spore germination protein (Amino acid permease)</fullName>
    </submittedName>
</protein>
<keyword evidence="7 8" id="KW-0472">Membrane</keyword>